<evidence type="ECO:0000313" key="2">
    <source>
        <dbReference type="EMBL" id="EYC31076.1"/>
    </source>
</evidence>
<protein>
    <submittedName>
        <fullName evidence="2">Uncharacterized protein</fullName>
    </submittedName>
</protein>
<comment type="caution">
    <text evidence="2">The sequence shown here is derived from an EMBL/GenBank/DDBJ whole genome shotgun (WGS) entry which is preliminary data.</text>
</comment>
<keyword evidence="3" id="KW-1185">Reference proteome</keyword>
<organism evidence="2 3">
    <name type="scientific">Ancylostoma ceylanicum</name>
    <dbReference type="NCBI Taxonomy" id="53326"/>
    <lineage>
        <taxon>Eukaryota</taxon>
        <taxon>Metazoa</taxon>
        <taxon>Ecdysozoa</taxon>
        <taxon>Nematoda</taxon>
        <taxon>Chromadorea</taxon>
        <taxon>Rhabditida</taxon>
        <taxon>Rhabditina</taxon>
        <taxon>Rhabditomorpha</taxon>
        <taxon>Strongyloidea</taxon>
        <taxon>Ancylostomatidae</taxon>
        <taxon>Ancylostomatinae</taxon>
        <taxon>Ancylostoma</taxon>
    </lineage>
</organism>
<proteinExistence type="predicted"/>
<dbReference type="EMBL" id="JARK01001340">
    <property type="protein sequence ID" value="EYC31076.1"/>
    <property type="molecule type" value="Genomic_DNA"/>
</dbReference>
<gene>
    <name evidence="2" type="primary">Acey_s0004.g1942</name>
    <name evidence="2" type="ORF">Y032_0004g1942</name>
</gene>
<evidence type="ECO:0000313" key="3">
    <source>
        <dbReference type="Proteomes" id="UP000024635"/>
    </source>
</evidence>
<dbReference type="OrthoDB" id="6092690at2759"/>
<sequence>MVDMAAASDYRTFYAEDLEKKKEDLMRMSVDERFIFIMSILTQVLPRRNEVVVSSKVHTPSHTASVNKSQRQLQPSDDIGRSAAEVERERAIVVAGLPEPDPGLRGQEMSTFEWRNIWDLLGELDISCQPAFAYRLGVLKQGVPRILKIVFPASVFQRTALRNARRLRDSAKFRNIYVRPSLTAEERRIAFALRQQRRHLRESTGGSYRVVSNGIFDIKNNKTIPLDPKFLPPLQNRHRSRDPVSSENVTIRKKVVHENCAEKEAVVNRNQNCTERQNTCSSDEAVRMLELNGVDRAVAAALQGNTLPLN</sequence>
<accession>A0A016VUV7</accession>
<evidence type="ECO:0000256" key="1">
    <source>
        <dbReference type="SAM" id="MobiDB-lite"/>
    </source>
</evidence>
<dbReference type="Proteomes" id="UP000024635">
    <property type="component" value="Unassembled WGS sequence"/>
</dbReference>
<dbReference type="AlphaFoldDB" id="A0A016VUV7"/>
<name>A0A016VUV7_9BILA</name>
<feature type="region of interest" description="Disordered" evidence="1">
    <location>
        <begin position="56"/>
        <end position="80"/>
    </location>
</feature>
<reference evidence="3" key="1">
    <citation type="journal article" date="2015" name="Nat. Genet.">
        <title>The genome and transcriptome of the zoonotic hookworm Ancylostoma ceylanicum identify infection-specific gene families.</title>
        <authorList>
            <person name="Schwarz E.M."/>
            <person name="Hu Y."/>
            <person name="Antoshechkin I."/>
            <person name="Miller M.M."/>
            <person name="Sternberg P.W."/>
            <person name="Aroian R.V."/>
        </authorList>
    </citation>
    <scope>NUCLEOTIDE SEQUENCE</scope>
    <source>
        <strain evidence="3">HY135</strain>
    </source>
</reference>
<feature type="compositionally biased region" description="Polar residues" evidence="1">
    <location>
        <begin position="56"/>
        <end position="75"/>
    </location>
</feature>